<dbReference type="Gene3D" id="3.40.630.30">
    <property type="match status" value="1"/>
</dbReference>
<evidence type="ECO:0000313" key="5">
    <source>
        <dbReference type="EMBL" id="KAG2279612.1"/>
    </source>
</evidence>
<keyword evidence="2" id="KW-0012">Acyltransferase</keyword>
<dbReference type="SUPFAM" id="SSF57997">
    <property type="entry name" value="Tropomyosin"/>
    <property type="match status" value="1"/>
</dbReference>
<proteinExistence type="predicted"/>
<evidence type="ECO:0000256" key="2">
    <source>
        <dbReference type="ARBA" id="ARBA00023315"/>
    </source>
</evidence>
<keyword evidence="3" id="KW-0175">Coiled coil</keyword>
<dbReference type="PANTHER" id="PTHR42919">
    <property type="entry name" value="N-ALPHA-ACETYLTRANSFERASE"/>
    <property type="match status" value="1"/>
</dbReference>
<evidence type="ECO:0000256" key="3">
    <source>
        <dbReference type="SAM" id="Coils"/>
    </source>
</evidence>
<dbReference type="OrthoDB" id="47374at2759"/>
<comment type="caution">
    <text evidence="5">The sequence shown here is derived from an EMBL/GenBank/DDBJ whole genome shotgun (WGS) entry which is preliminary data.</text>
</comment>
<dbReference type="InterPro" id="IPR051556">
    <property type="entry name" value="N-term/lysine_N-AcTrnsfr"/>
</dbReference>
<keyword evidence="6" id="KW-1185">Reference proteome</keyword>
<feature type="domain" description="N-acetyltransferase" evidence="4">
    <location>
        <begin position="9"/>
        <end position="164"/>
    </location>
</feature>
<dbReference type="Proteomes" id="UP000886595">
    <property type="component" value="Unassembled WGS sequence"/>
</dbReference>
<dbReference type="PANTHER" id="PTHR42919:SF8">
    <property type="entry name" value="N-ALPHA-ACETYLTRANSFERASE 50"/>
    <property type="match status" value="1"/>
</dbReference>
<dbReference type="GO" id="GO:0008080">
    <property type="term" value="F:N-acetyltransferase activity"/>
    <property type="evidence" value="ECO:0007669"/>
    <property type="project" value="TreeGrafter"/>
</dbReference>
<dbReference type="PROSITE" id="PS51186">
    <property type="entry name" value="GNAT"/>
    <property type="match status" value="1"/>
</dbReference>
<evidence type="ECO:0000259" key="4">
    <source>
        <dbReference type="PROSITE" id="PS51186"/>
    </source>
</evidence>
<dbReference type="GO" id="GO:0007064">
    <property type="term" value="P:mitotic sister chromatid cohesion"/>
    <property type="evidence" value="ECO:0007669"/>
    <property type="project" value="TreeGrafter"/>
</dbReference>
<organism evidence="5 6">
    <name type="scientific">Brassica carinata</name>
    <name type="common">Ethiopian mustard</name>
    <name type="synonym">Abyssinian cabbage</name>
    <dbReference type="NCBI Taxonomy" id="52824"/>
    <lineage>
        <taxon>Eukaryota</taxon>
        <taxon>Viridiplantae</taxon>
        <taxon>Streptophyta</taxon>
        <taxon>Embryophyta</taxon>
        <taxon>Tracheophyta</taxon>
        <taxon>Spermatophyta</taxon>
        <taxon>Magnoliopsida</taxon>
        <taxon>eudicotyledons</taxon>
        <taxon>Gunneridae</taxon>
        <taxon>Pentapetalae</taxon>
        <taxon>rosids</taxon>
        <taxon>malvids</taxon>
        <taxon>Brassicales</taxon>
        <taxon>Brassicaceae</taxon>
        <taxon>Brassiceae</taxon>
        <taxon>Brassica</taxon>
    </lineage>
</organism>
<dbReference type="FunFam" id="3.40.630.30:FF:000006">
    <property type="entry name" value="Putative n-alpha-acetyltransferase 50"/>
    <property type="match status" value="1"/>
</dbReference>
<accession>A0A8X7R176</accession>
<dbReference type="AlphaFoldDB" id="A0A8X7R176"/>
<evidence type="ECO:0000313" key="6">
    <source>
        <dbReference type="Proteomes" id="UP000886595"/>
    </source>
</evidence>
<dbReference type="EMBL" id="JAAMPC010000011">
    <property type="protein sequence ID" value="KAG2279612.1"/>
    <property type="molecule type" value="Genomic_DNA"/>
</dbReference>
<dbReference type="InterPro" id="IPR016181">
    <property type="entry name" value="Acyl_CoA_acyltransferase"/>
</dbReference>
<protein>
    <recommendedName>
        <fullName evidence="4">N-acetyltransferase domain-containing protein</fullName>
    </recommendedName>
</protein>
<dbReference type="Pfam" id="PF00583">
    <property type="entry name" value="Acetyltransf_1"/>
    <property type="match status" value="1"/>
</dbReference>
<gene>
    <name evidence="5" type="ORF">Bca52824_050832</name>
</gene>
<dbReference type="SUPFAM" id="SSF55729">
    <property type="entry name" value="Acyl-CoA N-acyltransferases (Nat)"/>
    <property type="match status" value="1"/>
</dbReference>
<reference evidence="5 6" key="1">
    <citation type="submission" date="2020-02" db="EMBL/GenBank/DDBJ databases">
        <authorList>
            <person name="Ma Q."/>
            <person name="Huang Y."/>
            <person name="Song X."/>
            <person name="Pei D."/>
        </authorList>
    </citation>
    <scope>NUCLEOTIDE SEQUENCE [LARGE SCALE GENOMIC DNA]</scope>
    <source>
        <strain evidence="5">Sxm20200214</strain>
        <tissue evidence="5">Leaf</tissue>
    </source>
</reference>
<sequence length="240" mass="27540">MGTGREASVSLDGVRDKNMMQLKKLNTVLFPVRYNDKYYADAISSGEFTKLAYYSDICVGAIACRLETKGGTMRVYIMTLGVLAPYRGIGIGSKLLNHVLDMCTKQNVSEIYLHVQTNNEDAIKFYKKFGLLIRQENASEVFKGMSKKMFGKLQEYIYAVHKLDYLEGRLAKTEARAEEAESKYQKLDQSIKELQDTREKLSWVVKHLRDSDLQLEHAFAAVDVKKSKICYTLLFLIWRM</sequence>
<evidence type="ECO:0000256" key="1">
    <source>
        <dbReference type="ARBA" id="ARBA00022679"/>
    </source>
</evidence>
<name>A0A8X7R176_BRACI</name>
<dbReference type="GO" id="GO:0031415">
    <property type="term" value="C:NatA complex"/>
    <property type="evidence" value="ECO:0007669"/>
    <property type="project" value="TreeGrafter"/>
</dbReference>
<keyword evidence="1" id="KW-0808">Transferase</keyword>
<dbReference type="CDD" id="cd04301">
    <property type="entry name" value="NAT_SF"/>
    <property type="match status" value="1"/>
</dbReference>
<feature type="coiled-coil region" evidence="3">
    <location>
        <begin position="163"/>
        <end position="197"/>
    </location>
</feature>
<dbReference type="InterPro" id="IPR000182">
    <property type="entry name" value="GNAT_dom"/>
</dbReference>